<comment type="caution">
    <text evidence="2">The sequence shown here is derived from an EMBL/GenBank/DDBJ whole genome shotgun (WGS) entry which is preliminary data.</text>
</comment>
<gene>
    <name evidence="2" type="ORF">SDC9_211527</name>
</gene>
<dbReference type="EMBL" id="VSSQ01143652">
    <property type="protein sequence ID" value="MPN63761.1"/>
    <property type="molecule type" value="Genomic_DNA"/>
</dbReference>
<feature type="region of interest" description="Disordered" evidence="1">
    <location>
        <begin position="1"/>
        <end position="21"/>
    </location>
</feature>
<feature type="compositionally biased region" description="Polar residues" evidence="1">
    <location>
        <begin position="88"/>
        <end position="99"/>
    </location>
</feature>
<feature type="region of interest" description="Disordered" evidence="1">
    <location>
        <begin position="80"/>
        <end position="100"/>
    </location>
</feature>
<evidence type="ECO:0000313" key="2">
    <source>
        <dbReference type="EMBL" id="MPN63761.1"/>
    </source>
</evidence>
<name>A0A645JJL8_9ZZZZ</name>
<evidence type="ECO:0000256" key="1">
    <source>
        <dbReference type="SAM" id="MobiDB-lite"/>
    </source>
</evidence>
<accession>A0A645JJL8</accession>
<sequence>MRSKSCGAIPMPVSDTRKSTRSWESSSARILTSPLSVNFNALEMRLRRICDTLLSSDVIGGRWRVPSKTSETPELLARSGLSIPRSAPNRSSMKNSAGRTVTLPASTLARSSRSLTRSERSWLARCMKRTCFSCSPFKSPST</sequence>
<dbReference type="AlphaFoldDB" id="A0A645JJL8"/>
<organism evidence="2">
    <name type="scientific">bioreactor metagenome</name>
    <dbReference type="NCBI Taxonomy" id="1076179"/>
    <lineage>
        <taxon>unclassified sequences</taxon>
        <taxon>metagenomes</taxon>
        <taxon>ecological metagenomes</taxon>
    </lineage>
</organism>
<proteinExistence type="predicted"/>
<reference evidence="2" key="1">
    <citation type="submission" date="2019-08" db="EMBL/GenBank/DDBJ databases">
        <authorList>
            <person name="Kucharzyk K."/>
            <person name="Murdoch R.W."/>
            <person name="Higgins S."/>
            <person name="Loffler F."/>
        </authorList>
    </citation>
    <scope>NUCLEOTIDE SEQUENCE</scope>
</reference>
<protein>
    <submittedName>
        <fullName evidence="2">Uncharacterized protein</fullName>
    </submittedName>
</protein>